<dbReference type="Pfam" id="PF13499">
    <property type="entry name" value="EF-hand_7"/>
    <property type="match status" value="1"/>
</dbReference>
<dbReference type="PANTHER" id="PTHR18905">
    <property type="entry name" value="NINEIN"/>
    <property type="match status" value="1"/>
</dbReference>
<dbReference type="GO" id="GO:0034454">
    <property type="term" value="P:microtubule anchoring at centrosome"/>
    <property type="evidence" value="ECO:0007669"/>
    <property type="project" value="TreeGrafter"/>
</dbReference>
<comment type="subcellular location">
    <subcellularLocation>
        <location evidence="1">Cytoplasm</location>
        <location evidence="1">Cytoskeleton</location>
        <location evidence="1">Microtubule organizing center</location>
        <location evidence="1">Centrosome</location>
    </subcellularLocation>
</comment>
<dbReference type="GO" id="GO:0005813">
    <property type="term" value="C:centrosome"/>
    <property type="evidence" value="ECO:0007669"/>
    <property type="project" value="UniProtKB-SubCell"/>
</dbReference>
<keyword evidence="2" id="KW-0963">Cytoplasm</keyword>
<dbReference type="GeneTree" id="ENSGT00660000095541"/>
<organism evidence="10 11">
    <name type="scientific">Scleropages formosus</name>
    <name type="common">Asian bonytongue</name>
    <name type="synonym">Osteoglossum formosum</name>
    <dbReference type="NCBI Taxonomy" id="113540"/>
    <lineage>
        <taxon>Eukaryota</taxon>
        <taxon>Metazoa</taxon>
        <taxon>Chordata</taxon>
        <taxon>Craniata</taxon>
        <taxon>Vertebrata</taxon>
        <taxon>Euteleostomi</taxon>
        <taxon>Actinopterygii</taxon>
        <taxon>Neopterygii</taxon>
        <taxon>Teleostei</taxon>
        <taxon>Osteoglossocephala</taxon>
        <taxon>Osteoglossomorpha</taxon>
        <taxon>Osteoglossiformes</taxon>
        <taxon>Osteoglossidae</taxon>
        <taxon>Scleropages</taxon>
    </lineage>
</organism>
<feature type="domain" description="EF-hand" evidence="9">
    <location>
        <begin position="243"/>
        <end position="278"/>
    </location>
</feature>
<evidence type="ECO:0000256" key="5">
    <source>
        <dbReference type="ARBA" id="ARBA00022837"/>
    </source>
</evidence>
<dbReference type="PANTHER" id="PTHR18905:SF12">
    <property type="entry name" value="NINEIN-LIKE PROTEIN"/>
    <property type="match status" value="1"/>
</dbReference>
<feature type="compositionally biased region" description="Polar residues" evidence="8">
    <location>
        <begin position="129"/>
        <end position="140"/>
    </location>
</feature>
<evidence type="ECO:0000256" key="4">
    <source>
        <dbReference type="ARBA" id="ARBA00022723"/>
    </source>
</evidence>
<keyword evidence="6" id="KW-0206">Cytoskeleton</keyword>
<dbReference type="PROSITE" id="PS00018">
    <property type="entry name" value="EF_HAND_1"/>
    <property type="match status" value="1"/>
</dbReference>
<evidence type="ECO:0000313" key="11">
    <source>
        <dbReference type="Proteomes" id="UP000694397"/>
    </source>
</evidence>
<feature type="coiled-coil region" evidence="7">
    <location>
        <begin position="547"/>
        <end position="581"/>
    </location>
</feature>
<feature type="coiled-coil region" evidence="7">
    <location>
        <begin position="973"/>
        <end position="1029"/>
    </location>
</feature>
<feature type="domain" description="EF-hand" evidence="9">
    <location>
        <begin position="8"/>
        <end position="43"/>
    </location>
</feature>
<feature type="coiled-coil region" evidence="7">
    <location>
        <begin position="866"/>
        <end position="921"/>
    </location>
</feature>
<name>A0A8C9S7A4_SCLFO</name>
<evidence type="ECO:0000259" key="9">
    <source>
        <dbReference type="PROSITE" id="PS50222"/>
    </source>
</evidence>
<sequence>MEEEEQNRYVAQLKEEFDSCDTTGTGYLDKEELTVLCHKLHLDAHIPVLLGNLLGPHPFGRVNFEEFKEGFVAVLANSLDLSTSEEESSYLEPVVPEEVKPKFVKGTKRYGRRTRPDRPDPELGVRLEGTSSLRTDQAKSSPVDEQRAKLRRSTSLESVESLKSDDGAGSNKESSPHTFEAQGQLKRWKRDSVGSSWHTPDLQSDGSDQQMQALWANLGVGGSSFLNRQELSLVCESIGLKDLPTEELDALFRKLDQDQDGRVSLKEFQRGFLTHGILPRPSSCSTPIHPHPHPLPVRSASRSLLSATVGQRLLTRLDDGSGCGSPECVVALWNEEGVRNSQEILQVSTLEFSLEEKLSLAELSLALDNELLVSGNSIHQAALVSYKNEIQFLQVQADQARRERDKAKLDLERAEQRNLYLVREVDDRHTTMESFNETRIRGLEQEYRDKLMSLRTESEMEREVLLQQAEQERTRLQREVDSLRVKEVNLQEEVSENSRLEKEVSLLRGRLSDSETTISRLQKDLDHLLLDKLGLLDTGHEGLLGQEERFADIIREYEQQCRELRDRNDELNSELEVLKSQGLGTRSRKDRISTGAWPSLQEQMTESDSDDPEKKKKGAPLITRKKLPVTNTDALGSLESLPGNMSINSELFVELLKEKHNQEVQELKIDLETKVNFYERSLELMRRNMEVERKDISQGFKLEISELEEQKALAEEREARLRESLVQLQAQFQASAWGPEQEKRAQRERAELEQNYAREISNLVQKLTSEKEQLEAELKLKMDQEVQLVRWVQLTEVTTENTVLKNRHSRVQQDIERLEDEVSKKRYVKRTYVRAFQNARHREEVLELSGRNLELSGENAELMRSLRSDQEAVRLLTERLEQLSQEREEELVAVSELRESLNRQEREKEQLEHKLGAAKEKVCDMMICLPIQRLQADTALALAQSQHARELQQLREQLDQGWRERLCQIEARLAEEHRRVEQLEGQLNHQAHQASTHMGLQQEQYEKAMKWMEEKMEEADAKVKNLRMVLQEKVIQLKEQLSKNAKLDVLLKDLYVENSQLMKAVQVTEQRQKCAERKNYILEEKIAALNILLRKIAPASLSV</sequence>
<feature type="region of interest" description="Disordered" evidence="8">
    <location>
        <begin position="586"/>
        <end position="622"/>
    </location>
</feature>
<dbReference type="OrthoDB" id="5799458at2759"/>
<dbReference type="CDD" id="cd00051">
    <property type="entry name" value="EFh"/>
    <property type="match status" value="1"/>
</dbReference>
<protein>
    <submittedName>
        <fullName evidence="10">Ninein-like</fullName>
    </submittedName>
</protein>
<keyword evidence="4" id="KW-0479">Metal-binding</keyword>
<dbReference type="AlphaFoldDB" id="A0A8C9S7A4"/>
<reference evidence="10 11" key="1">
    <citation type="submission" date="2019-04" db="EMBL/GenBank/DDBJ databases">
        <authorList>
            <consortium name="Wellcome Sanger Institute Data Sharing"/>
        </authorList>
    </citation>
    <scope>NUCLEOTIDE SEQUENCE [LARGE SCALE GENOMIC DNA]</scope>
</reference>
<evidence type="ECO:0000256" key="2">
    <source>
        <dbReference type="ARBA" id="ARBA00022490"/>
    </source>
</evidence>
<dbReference type="InterPro" id="IPR002048">
    <property type="entry name" value="EF_hand_dom"/>
</dbReference>
<evidence type="ECO:0000256" key="3">
    <source>
        <dbReference type="ARBA" id="ARBA00022553"/>
    </source>
</evidence>
<feature type="compositionally biased region" description="Basic and acidic residues" evidence="8">
    <location>
        <begin position="114"/>
        <end position="125"/>
    </location>
</feature>
<dbReference type="InterPro" id="IPR018247">
    <property type="entry name" value="EF_Hand_1_Ca_BS"/>
</dbReference>
<feature type="coiled-coil region" evidence="7">
    <location>
        <begin position="661"/>
        <end position="821"/>
    </location>
</feature>
<accession>A0A8C9S7A4</accession>
<dbReference type="PROSITE" id="PS50222">
    <property type="entry name" value="EF_HAND_2"/>
    <property type="match status" value="2"/>
</dbReference>
<evidence type="ECO:0000313" key="10">
    <source>
        <dbReference type="Ensembl" id="ENSSFOP00015031495.2"/>
    </source>
</evidence>
<keyword evidence="7" id="KW-0175">Coiled coil</keyword>
<keyword evidence="11" id="KW-1185">Reference proteome</keyword>
<dbReference type="Ensembl" id="ENSSFOT00015031847.2">
    <property type="protein sequence ID" value="ENSSFOP00015031495.2"/>
    <property type="gene ID" value="ENSSFOG00015020152.2"/>
</dbReference>
<dbReference type="GO" id="GO:0005509">
    <property type="term" value="F:calcium ion binding"/>
    <property type="evidence" value="ECO:0007669"/>
    <property type="project" value="InterPro"/>
</dbReference>
<evidence type="ECO:0000256" key="8">
    <source>
        <dbReference type="SAM" id="MobiDB-lite"/>
    </source>
</evidence>
<gene>
    <name evidence="10" type="primary">NINL</name>
    <name evidence="10" type="synonym">ninl</name>
</gene>
<feature type="region of interest" description="Disordered" evidence="8">
    <location>
        <begin position="106"/>
        <end position="206"/>
    </location>
</feature>
<dbReference type="SMART" id="SM00054">
    <property type="entry name" value="EFh"/>
    <property type="match status" value="2"/>
</dbReference>
<reference evidence="10" key="3">
    <citation type="submission" date="2025-09" db="UniProtKB">
        <authorList>
            <consortium name="Ensembl"/>
        </authorList>
    </citation>
    <scope>IDENTIFICATION</scope>
</reference>
<dbReference type="SUPFAM" id="SSF47473">
    <property type="entry name" value="EF-hand"/>
    <property type="match status" value="1"/>
</dbReference>
<dbReference type="Gene3D" id="1.10.238.10">
    <property type="entry name" value="EF-hand"/>
    <property type="match status" value="2"/>
</dbReference>
<keyword evidence="5" id="KW-0106">Calcium</keyword>
<keyword evidence="3" id="KW-0597">Phosphoprotein</keyword>
<evidence type="ECO:0000256" key="6">
    <source>
        <dbReference type="ARBA" id="ARBA00023212"/>
    </source>
</evidence>
<feature type="coiled-coil region" evidence="7">
    <location>
        <begin position="383"/>
        <end position="417"/>
    </location>
</feature>
<evidence type="ECO:0000256" key="7">
    <source>
        <dbReference type="SAM" id="Coils"/>
    </source>
</evidence>
<reference evidence="10" key="2">
    <citation type="submission" date="2025-08" db="UniProtKB">
        <authorList>
            <consortium name="Ensembl"/>
        </authorList>
    </citation>
    <scope>IDENTIFICATION</scope>
</reference>
<feature type="coiled-coil region" evidence="7">
    <location>
        <begin position="459"/>
        <end position="510"/>
    </location>
</feature>
<feature type="compositionally biased region" description="Polar residues" evidence="8">
    <location>
        <begin position="193"/>
        <end position="206"/>
    </location>
</feature>
<evidence type="ECO:0000256" key="1">
    <source>
        <dbReference type="ARBA" id="ARBA00004300"/>
    </source>
</evidence>
<dbReference type="Proteomes" id="UP000694397">
    <property type="component" value="Chromosome 8"/>
</dbReference>
<proteinExistence type="predicted"/>
<dbReference type="InterPro" id="IPR011992">
    <property type="entry name" value="EF-hand-dom_pair"/>
</dbReference>